<organism evidence="2 3">
    <name type="scientific">Prochlorococcus marinus (strain SARG / CCMP1375 / SS120)</name>
    <dbReference type="NCBI Taxonomy" id="167539"/>
    <lineage>
        <taxon>Bacteria</taxon>
        <taxon>Bacillati</taxon>
        <taxon>Cyanobacteriota</taxon>
        <taxon>Cyanophyceae</taxon>
        <taxon>Synechococcales</taxon>
        <taxon>Prochlorococcaceae</taxon>
        <taxon>Prochlorococcus</taxon>
    </lineage>
</organism>
<dbReference type="PATRIC" id="fig|167539.5.peg.941"/>
<proteinExistence type="predicted"/>
<keyword evidence="1" id="KW-1133">Transmembrane helix</keyword>
<dbReference type="PANTHER" id="PTHR34214">
    <property type="match status" value="1"/>
</dbReference>
<dbReference type="PANTHER" id="PTHR34214:SF3">
    <property type="entry name" value="PROTEIN CONSERVED IN THE GREEN LINEAGE AND DIATOMS 27, CHLOROPLASTIC"/>
    <property type="match status" value="1"/>
</dbReference>
<protein>
    <submittedName>
        <fullName evidence="2">Uncharacterized membrane protein</fullName>
    </submittedName>
</protein>
<dbReference type="InterPro" id="IPR009631">
    <property type="entry name" value="CGLD27-like"/>
</dbReference>
<keyword evidence="1" id="KW-0812">Transmembrane</keyword>
<dbReference type="AlphaFoldDB" id="Q7VC48"/>
<keyword evidence="3" id="KW-1185">Reference proteome</keyword>
<evidence type="ECO:0000313" key="3">
    <source>
        <dbReference type="Proteomes" id="UP000001420"/>
    </source>
</evidence>
<keyword evidence="1" id="KW-0472">Membrane</keyword>
<name>Q7VC48_PROMA</name>
<feature type="transmembrane region" description="Helical" evidence="1">
    <location>
        <begin position="149"/>
        <end position="167"/>
    </location>
</feature>
<evidence type="ECO:0000313" key="2">
    <source>
        <dbReference type="EMBL" id="AAP99938.1"/>
    </source>
</evidence>
<sequence>MESYLNSPVPIEQRPSDEFTQLTNSLFFSWPTKSINNFIKKLFLTWIISFPFFIIISTGSYTLRLNIFNLISLSFLSSIIIPILILLRQLWGWDYVYKRLLSKTITYEESDWHDGKDWEKPSSWLLRDKLIASQEVLPIISKIKTTTKYLLILFIFLLTSYFFYIRIN</sequence>
<gene>
    <name evidence="2" type="ordered locus">Pro_0894</name>
</gene>
<feature type="transmembrane region" description="Helical" evidence="1">
    <location>
        <begin position="42"/>
        <end position="61"/>
    </location>
</feature>
<dbReference type="Proteomes" id="UP000001420">
    <property type="component" value="Chromosome"/>
</dbReference>
<dbReference type="EMBL" id="AE017126">
    <property type="protein sequence ID" value="AAP99938.1"/>
    <property type="molecule type" value="Genomic_DNA"/>
</dbReference>
<dbReference type="HOGENOM" id="CLU_081117_2_0_3"/>
<accession>Q7VC48</accession>
<dbReference type="Pfam" id="PF06799">
    <property type="entry name" value="CGLD27-like"/>
    <property type="match status" value="1"/>
</dbReference>
<dbReference type="RefSeq" id="WP_011125046.1">
    <property type="nucleotide sequence ID" value="NC_005042.1"/>
</dbReference>
<reference evidence="2 3" key="1">
    <citation type="journal article" date="2003" name="Proc. Natl. Acad. Sci. U.S.A.">
        <title>Genome sequence of the cyanobacterium Prochlorococcus marinus SS120, a nearly minimal oxyphototrophic genome.</title>
        <authorList>
            <person name="Dufresne A."/>
            <person name="Salanoubat M."/>
            <person name="Partensky F."/>
            <person name="Artiguenave F."/>
            <person name="Axmann I.M."/>
            <person name="Barbe V."/>
            <person name="Duprat S."/>
            <person name="Galperin M.Y."/>
            <person name="Koonin E.V."/>
            <person name="Le Gall F."/>
            <person name="Makarova K.S."/>
            <person name="Ostrowski M."/>
            <person name="Oztas S."/>
            <person name="Robert C."/>
            <person name="Rogozin I.B."/>
            <person name="Scanlan D.J."/>
            <person name="Tandeau de Marsac N."/>
            <person name="Weissenbach J."/>
            <person name="Wincker P."/>
            <person name="Wolf Y.I."/>
            <person name="Hess W.R."/>
        </authorList>
    </citation>
    <scope>NUCLEOTIDE SEQUENCE [LARGE SCALE GENOMIC DNA]</scope>
    <source>
        <strain evidence="3">SARG / CCMP1375 / SS120</strain>
    </source>
</reference>
<evidence type="ECO:0000256" key="1">
    <source>
        <dbReference type="SAM" id="Phobius"/>
    </source>
</evidence>
<dbReference type="OrthoDB" id="462081at2"/>
<dbReference type="EnsemblBacteria" id="AAP99938">
    <property type="protein sequence ID" value="AAP99938"/>
    <property type="gene ID" value="Pro_0894"/>
</dbReference>
<dbReference type="eggNOG" id="ENOG502ZY99">
    <property type="taxonomic scope" value="Bacteria"/>
</dbReference>
<dbReference type="STRING" id="167539.Pro_0894"/>
<dbReference type="KEGG" id="pma:Pro_0894"/>
<feature type="transmembrane region" description="Helical" evidence="1">
    <location>
        <begin position="67"/>
        <end position="87"/>
    </location>
</feature>